<name>A0A9Q6EJB8_NOSLI</name>
<organism evidence="1 2">
    <name type="scientific">Nostoc linckia z8</name>
    <dbReference type="NCBI Taxonomy" id="1628746"/>
    <lineage>
        <taxon>Bacteria</taxon>
        <taxon>Bacillati</taxon>
        <taxon>Cyanobacteriota</taxon>
        <taxon>Cyanophyceae</taxon>
        <taxon>Nostocales</taxon>
        <taxon>Nostocaceae</taxon>
        <taxon>Nostoc</taxon>
    </lineage>
</organism>
<comment type="caution">
    <text evidence="1">The sequence shown here is derived from an EMBL/GenBank/DDBJ whole genome shotgun (WGS) entry which is preliminary data.</text>
</comment>
<sequence>MILAEFVYLVVRFRDLALERLKGKGFKSLTLYPFPIPQPERSAFLGCQTTSVPSSKWAVRIGESKKVKEKAIKNLSPFPLTF</sequence>
<gene>
    <name evidence="1" type="ORF">VF08_25365</name>
</gene>
<dbReference type="EMBL" id="LAHD01000088">
    <property type="protein sequence ID" value="PHJ99544.1"/>
    <property type="molecule type" value="Genomic_DNA"/>
</dbReference>
<reference evidence="1 2" key="1">
    <citation type="submission" date="2015-02" db="EMBL/GenBank/DDBJ databases">
        <title>Nostoc linckia genome annotation.</title>
        <authorList>
            <person name="Zhou Z."/>
        </authorList>
    </citation>
    <scope>NUCLEOTIDE SEQUENCE [LARGE SCALE GENOMIC DNA]</scope>
    <source>
        <strain evidence="2">z8</strain>
    </source>
</reference>
<protein>
    <submittedName>
        <fullName evidence="1">Uncharacterized protein</fullName>
    </submittedName>
</protein>
<accession>A0A9Q6EJB8</accession>
<dbReference type="Proteomes" id="UP000222310">
    <property type="component" value="Unassembled WGS sequence"/>
</dbReference>
<evidence type="ECO:0000313" key="1">
    <source>
        <dbReference type="EMBL" id="PHJ99544.1"/>
    </source>
</evidence>
<evidence type="ECO:0000313" key="2">
    <source>
        <dbReference type="Proteomes" id="UP000222310"/>
    </source>
</evidence>
<proteinExistence type="predicted"/>
<dbReference type="AlphaFoldDB" id="A0A9Q6EJB8"/>